<keyword evidence="8 10" id="KW-1133">Transmembrane helix</keyword>
<keyword evidence="5" id="KW-0813">Transport</keyword>
<evidence type="ECO:0000256" key="1">
    <source>
        <dbReference type="ARBA" id="ARBA00002672"/>
    </source>
</evidence>
<comment type="caution">
    <text evidence="11">The sequence shown here is derived from an EMBL/GenBank/DDBJ whole genome shotgun (WGS) entry which is preliminary data.</text>
</comment>
<dbReference type="EMBL" id="NIPO01000001">
    <property type="protein sequence ID" value="PJR03643.1"/>
    <property type="molecule type" value="Genomic_DNA"/>
</dbReference>
<comment type="subcellular location">
    <subcellularLocation>
        <location evidence="2">Cell membrane</location>
        <topology evidence="2">Multi-pass membrane protein</topology>
    </subcellularLocation>
</comment>
<evidence type="ECO:0000256" key="9">
    <source>
        <dbReference type="ARBA" id="ARBA00023136"/>
    </source>
</evidence>
<evidence type="ECO:0000256" key="10">
    <source>
        <dbReference type="SAM" id="Phobius"/>
    </source>
</evidence>
<name>A0A2M9R4J4_9FLAO</name>
<comment type="function">
    <text evidence="1">Required for nicotinamide riboside transport across the inner membrane.</text>
</comment>
<dbReference type="OrthoDB" id="9791248at2"/>
<evidence type="ECO:0000256" key="4">
    <source>
        <dbReference type="ARBA" id="ARBA00017522"/>
    </source>
</evidence>
<evidence type="ECO:0000313" key="11">
    <source>
        <dbReference type="EMBL" id="PJR03643.1"/>
    </source>
</evidence>
<feature type="transmembrane region" description="Helical" evidence="10">
    <location>
        <begin position="6"/>
        <end position="27"/>
    </location>
</feature>
<gene>
    <name evidence="11" type="ORF">CDL10_03250</name>
</gene>
<dbReference type="AlphaFoldDB" id="A0A2M9R4J4"/>
<reference evidence="11 12" key="1">
    <citation type="submission" date="2017-06" db="EMBL/GenBank/DDBJ databases">
        <title>Description of Avrilella dinanensis gen. nov. sp. nov.</title>
        <authorList>
            <person name="Leyer C."/>
            <person name="Sassi M."/>
            <person name="Minet J."/>
            <person name="Kayal S."/>
            <person name="Cattoir V."/>
        </authorList>
    </citation>
    <scope>NUCLEOTIDE SEQUENCE [LARGE SCALE GENOMIC DNA]</scope>
    <source>
        <strain evidence="11 12">UR159</strain>
    </source>
</reference>
<comment type="similarity">
    <text evidence="3">Belongs to the nicotinamide ribonucleoside (NR) uptake permease (TC 4.B.1) family.</text>
</comment>
<feature type="transmembrane region" description="Helical" evidence="10">
    <location>
        <begin position="62"/>
        <end position="78"/>
    </location>
</feature>
<dbReference type="NCBIfam" id="TIGR01528">
    <property type="entry name" value="NMN_trans_PnuC"/>
    <property type="match status" value="1"/>
</dbReference>
<organism evidence="11 12">
    <name type="scientific">Avrilella dinanensis</name>
    <dbReference type="NCBI Taxonomy" id="2008672"/>
    <lineage>
        <taxon>Bacteria</taxon>
        <taxon>Pseudomonadati</taxon>
        <taxon>Bacteroidota</taxon>
        <taxon>Flavobacteriia</taxon>
        <taxon>Flavobacteriales</taxon>
        <taxon>Flavobacteriaceae</taxon>
        <taxon>Avrilella</taxon>
    </lineage>
</organism>
<keyword evidence="7 10" id="KW-0812">Transmembrane</keyword>
<dbReference type="GO" id="GO:0005886">
    <property type="term" value="C:plasma membrane"/>
    <property type="evidence" value="ECO:0007669"/>
    <property type="project" value="UniProtKB-SubCell"/>
</dbReference>
<feature type="transmembrane region" description="Helical" evidence="10">
    <location>
        <begin position="167"/>
        <end position="186"/>
    </location>
</feature>
<evidence type="ECO:0000256" key="5">
    <source>
        <dbReference type="ARBA" id="ARBA00022448"/>
    </source>
</evidence>
<dbReference type="InterPro" id="IPR006419">
    <property type="entry name" value="NMN_transpt_PnuC"/>
</dbReference>
<keyword evidence="6" id="KW-1003">Cell membrane</keyword>
<sequence length="203" mass="23723">MMQEILSKITWLEWLGVLFSSVQVLLARKNNVNNYLFGIAGVLIALYLKFNAHLYAEFTLELYYLVMSVYGWIFWKYGNQKAEVPVSYSDSSERFKSWGIVVGTFILFYLFLTVYTKSDVPIWDSAVAAFAWAGMWLLAKRKIENWIFLAVSNIISIPLMIHKDFYLYAVLYTFLLIVAIFGYINWKKIIKNESENKTKNLPQ</sequence>
<keyword evidence="12" id="KW-1185">Reference proteome</keyword>
<evidence type="ECO:0000256" key="6">
    <source>
        <dbReference type="ARBA" id="ARBA00022475"/>
    </source>
</evidence>
<feature type="transmembrane region" description="Helical" evidence="10">
    <location>
        <begin position="146"/>
        <end position="161"/>
    </location>
</feature>
<dbReference type="Pfam" id="PF04973">
    <property type="entry name" value="NMN_transporter"/>
    <property type="match status" value="1"/>
</dbReference>
<keyword evidence="9 10" id="KW-0472">Membrane</keyword>
<protein>
    <recommendedName>
        <fullName evidence="4">Nicotinamide riboside transporter PnuC</fullName>
    </recommendedName>
</protein>
<dbReference type="Proteomes" id="UP000231960">
    <property type="component" value="Unassembled WGS sequence"/>
</dbReference>
<evidence type="ECO:0000256" key="8">
    <source>
        <dbReference type="ARBA" id="ARBA00022989"/>
    </source>
</evidence>
<proteinExistence type="inferred from homology"/>
<evidence type="ECO:0000313" key="12">
    <source>
        <dbReference type="Proteomes" id="UP000231960"/>
    </source>
</evidence>
<dbReference type="GO" id="GO:0034257">
    <property type="term" value="F:nicotinamide riboside transmembrane transporter activity"/>
    <property type="evidence" value="ECO:0007669"/>
    <property type="project" value="InterPro"/>
</dbReference>
<dbReference type="PANTHER" id="PTHR36122">
    <property type="entry name" value="NICOTINAMIDE RIBOSIDE TRANSPORTER PNUC"/>
    <property type="match status" value="1"/>
</dbReference>
<dbReference type="RefSeq" id="WP_100677211.1">
    <property type="nucleotide sequence ID" value="NZ_NIPO01000001.1"/>
</dbReference>
<evidence type="ECO:0000256" key="3">
    <source>
        <dbReference type="ARBA" id="ARBA00006669"/>
    </source>
</evidence>
<dbReference type="PANTHER" id="PTHR36122:SF2">
    <property type="entry name" value="NICOTINAMIDE RIBOSIDE TRANSPORTER PNUC"/>
    <property type="match status" value="1"/>
</dbReference>
<feature type="transmembrane region" description="Helical" evidence="10">
    <location>
        <begin position="98"/>
        <end position="116"/>
    </location>
</feature>
<feature type="transmembrane region" description="Helical" evidence="10">
    <location>
        <begin position="34"/>
        <end position="50"/>
    </location>
</feature>
<feature type="transmembrane region" description="Helical" evidence="10">
    <location>
        <begin position="122"/>
        <end position="139"/>
    </location>
</feature>
<evidence type="ECO:0000256" key="7">
    <source>
        <dbReference type="ARBA" id="ARBA00022692"/>
    </source>
</evidence>
<accession>A0A2M9R4J4</accession>
<evidence type="ECO:0000256" key="2">
    <source>
        <dbReference type="ARBA" id="ARBA00004651"/>
    </source>
</evidence>